<gene>
    <name evidence="1" type="ORF">LKD42_00270</name>
</gene>
<name>A0ABS8ERL1_9FIRM</name>
<sequence length="84" mass="9720">MRLECRKVYVDVSLDVTKDGRVRPRRLRYEDGSIYVVEQVKDVRHAESTKVGGIGTRYTVVIRGHESYLFDENGKWFVEAKVAS</sequence>
<proteinExistence type="predicted"/>
<evidence type="ECO:0000313" key="2">
    <source>
        <dbReference type="Proteomes" id="UP001299235"/>
    </source>
</evidence>
<evidence type="ECO:0000313" key="1">
    <source>
        <dbReference type="EMBL" id="MCC2147697.1"/>
    </source>
</evidence>
<dbReference type="EMBL" id="JAJEQE010000001">
    <property type="protein sequence ID" value="MCC2147697.1"/>
    <property type="molecule type" value="Genomic_DNA"/>
</dbReference>
<reference evidence="1 2" key="1">
    <citation type="submission" date="2021-10" db="EMBL/GenBank/DDBJ databases">
        <title>Anaerobic single-cell dispensing facilitates the cultivation of human gut bacteria.</title>
        <authorList>
            <person name="Afrizal A."/>
        </authorList>
    </citation>
    <scope>NUCLEOTIDE SEQUENCE [LARGE SCALE GENOMIC DNA]</scope>
    <source>
        <strain evidence="1 2">CLA-AA-H246</strain>
    </source>
</reference>
<comment type="caution">
    <text evidence="1">The sequence shown here is derived from an EMBL/GenBank/DDBJ whole genome shotgun (WGS) entry which is preliminary data.</text>
</comment>
<protein>
    <submittedName>
        <fullName evidence="1">Uncharacterized protein</fullName>
    </submittedName>
</protein>
<dbReference type="Proteomes" id="UP001299235">
    <property type="component" value="Unassembled WGS sequence"/>
</dbReference>
<organism evidence="1 2">
    <name type="scientific">Hominisplanchenecus faecis</name>
    <dbReference type="NCBI Taxonomy" id="2885351"/>
    <lineage>
        <taxon>Bacteria</taxon>
        <taxon>Bacillati</taxon>
        <taxon>Bacillota</taxon>
        <taxon>Clostridia</taxon>
        <taxon>Lachnospirales</taxon>
        <taxon>Lachnospiraceae</taxon>
        <taxon>Hominisplanchenecus</taxon>
    </lineage>
</organism>
<accession>A0ABS8ERL1</accession>
<keyword evidence="2" id="KW-1185">Reference proteome</keyword>